<proteinExistence type="predicted"/>
<evidence type="ECO:0000313" key="2">
    <source>
        <dbReference type="EMBL" id="RXR28534.1"/>
    </source>
</evidence>
<comment type="caution">
    <text evidence="2">The sequence shown here is derived from an EMBL/GenBank/DDBJ whole genome shotgun (WGS) entry which is preliminary data.</text>
</comment>
<dbReference type="InterPro" id="IPR037523">
    <property type="entry name" value="VOC_core"/>
</dbReference>
<accession>A0A4Q1KIY8</accession>
<dbReference type="InterPro" id="IPR029068">
    <property type="entry name" value="Glyas_Bleomycin-R_OHBP_Dase"/>
</dbReference>
<dbReference type="PROSITE" id="PS51819">
    <property type="entry name" value="VOC"/>
    <property type="match status" value="1"/>
</dbReference>
<organism evidence="2 3">
    <name type="scientific">Sphingobium fluviale</name>
    <dbReference type="NCBI Taxonomy" id="2506423"/>
    <lineage>
        <taxon>Bacteria</taxon>
        <taxon>Pseudomonadati</taxon>
        <taxon>Pseudomonadota</taxon>
        <taxon>Alphaproteobacteria</taxon>
        <taxon>Sphingomonadales</taxon>
        <taxon>Sphingomonadaceae</taxon>
        <taxon>Sphingobium</taxon>
    </lineage>
</organism>
<gene>
    <name evidence="2" type="ORF">EQG66_09050</name>
</gene>
<dbReference type="Gene3D" id="3.10.180.10">
    <property type="entry name" value="2,3-Dihydroxybiphenyl 1,2-Dioxygenase, domain 1"/>
    <property type="match status" value="1"/>
</dbReference>
<evidence type="ECO:0000313" key="3">
    <source>
        <dbReference type="Proteomes" id="UP000290958"/>
    </source>
</evidence>
<dbReference type="Pfam" id="PF00903">
    <property type="entry name" value="Glyoxalase"/>
    <property type="match status" value="1"/>
</dbReference>
<protein>
    <recommendedName>
        <fullName evidence="1">VOC domain-containing protein</fullName>
    </recommendedName>
</protein>
<reference evidence="3" key="1">
    <citation type="submission" date="2019-01" db="EMBL/GenBank/DDBJ databases">
        <title>Cytophagaceae bacterium strain CAR-16.</title>
        <authorList>
            <person name="Chen W.-M."/>
        </authorList>
    </citation>
    <scope>NUCLEOTIDE SEQUENCE [LARGE SCALE GENOMIC DNA]</scope>
    <source>
        <strain evidence="3">CHR27</strain>
    </source>
</reference>
<dbReference type="Proteomes" id="UP000290958">
    <property type="component" value="Unassembled WGS sequence"/>
</dbReference>
<dbReference type="OrthoDB" id="9803142at2"/>
<dbReference type="AlphaFoldDB" id="A0A4Q1KIY8"/>
<dbReference type="InterPro" id="IPR004360">
    <property type="entry name" value="Glyas_Fos-R_dOase_dom"/>
</dbReference>
<dbReference type="EMBL" id="SBKP01000008">
    <property type="protein sequence ID" value="RXR28534.1"/>
    <property type="molecule type" value="Genomic_DNA"/>
</dbReference>
<name>A0A4Q1KIY8_9SPHN</name>
<feature type="domain" description="VOC" evidence="1">
    <location>
        <begin position="14"/>
        <end position="141"/>
    </location>
</feature>
<dbReference type="RefSeq" id="WP_129404280.1">
    <property type="nucleotide sequence ID" value="NZ_SBKP01000008.1"/>
</dbReference>
<evidence type="ECO:0000259" key="1">
    <source>
        <dbReference type="PROSITE" id="PS51819"/>
    </source>
</evidence>
<sequence length="198" mass="22685">MNAVTKTSYAPNLKFSHMGFATSDLAAMEDFYTRVLGFSVTDRGEVLGMSLVFLSRDPDDHHQLVLVSGRPDDLPANPYHPQFGCVINQISFKVSSLQELRKLNDIFLKEGVKNMMPSNHGIAYSIYCHDPDGNNLEFFVDTDWYFPQPFLIPLDFSKSDEEIVKETEEFSRQQPGFEPYPEWRARFGGIMNLYRPQA</sequence>
<dbReference type="SUPFAM" id="SSF54593">
    <property type="entry name" value="Glyoxalase/Bleomycin resistance protein/Dihydroxybiphenyl dioxygenase"/>
    <property type="match status" value="1"/>
</dbReference>
<keyword evidence="3" id="KW-1185">Reference proteome</keyword>